<evidence type="ECO:0000313" key="5">
    <source>
        <dbReference type="Proteomes" id="UP000799757"/>
    </source>
</evidence>
<dbReference type="SUPFAM" id="SSF48403">
    <property type="entry name" value="Ankyrin repeat"/>
    <property type="match status" value="1"/>
</dbReference>
<dbReference type="Gene3D" id="1.25.40.20">
    <property type="entry name" value="Ankyrin repeat-containing domain"/>
    <property type="match status" value="1"/>
</dbReference>
<proteinExistence type="predicted"/>
<dbReference type="SMART" id="SM00248">
    <property type="entry name" value="ANK"/>
    <property type="match status" value="3"/>
</dbReference>
<dbReference type="PANTHER" id="PTHR24201">
    <property type="entry name" value="ANK_REP_REGION DOMAIN-CONTAINING PROTEIN"/>
    <property type="match status" value="1"/>
</dbReference>
<organism evidence="4 5">
    <name type="scientific">Melanomma pulvis-pyrius CBS 109.77</name>
    <dbReference type="NCBI Taxonomy" id="1314802"/>
    <lineage>
        <taxon>Eukaryota</taxon>
        <taxon>Fungi</taxon>
        <taxon>Dikarya</taxon>
        <taxon>Ascomycota</taxon>
        <taxon>Pezizomycotina</taxon>
        <taxon>Dothideomycetes</taxon>
        <taxon>Pleosporomycetidae</taxon>
        <taxon>Pleosporales</taxon>
        <taxon>Melanommataceae</taxon>
        <taxon>Melanomma</taxon>
    </lineage>
</organism>
<protein>
    <submittedName>
        <fullName evidence="4">Ankyrin</fullName>
    </submittedName>
</protein>
<keyword evidence="1" id="KW-0677">Repeat</keyword>
<dbReference type="InterPro" id="IPR002110">
    <property type="entry name" value="Ankyrin_rpt"/>
</dbReference>
<gene>
    <name evidence="4" type="ORF">K505DRAFT_237352</name>
</gene>
<feature type="repeat" description="ANK" evidence="3">
    <location>
        <begin position="90"/>
        <end position="117"/>
    </location>
</feature>
<evidence type="ECO:0000256" key="1">
    <source>
        <dbReference type="ARBA" id="ARBA00022737"/>
    </source>
</evidence>
<dbReference type="PROSITE" id="PS50297">
    <property type="entry name" value="ANK_REP_REGION"/>
    <property type="match status" value="3"/>
</dbReference>
<dbReference type="GO" id="GO:0005634">
    <property type="term" value="C:nucleus"/>
    <property type="evidence" value="ECO:0007669"/>
    <property type="project" value="TreeGrafter"/>
</dbReference>
<keyword evidence="2 3" id="KW-0040">ANK repeat</keyword>
<evidence type="ECO:0000256" key="2">
    <source>
        <dbReference type="ARBA" id="ARBA00023043"/>
    </source>
</evidence>
<accession>A0A6A6XJA5</accession>
<reference evidence="4" key="1">
    <citation type="journal article" date="2020" name="Stud. Mycol.">
        <title>101 Dothideomycetes genomes: a test case for predicting lifestyles and emergence of pathogens.</title>
        <authorList>
            <person name="Haridas S."/>
            <person name="Albert R."/>
            <person name="Binder M."/>
            <person name="Bloem J."/>
            <person name="Labutti K."/>
            <person name="Salamov A."/>
            <person name="Andreopoulos B."/>
            <person name="Baker S."/>
            <person name="Barry K."/>
            <person name="Bills G."/>
            <person name="Bluhm B."/>
            <person name="Cannon C."/>
            <person name="Castanera R."/>
            <person name="Culley D."/>
            <person name="Daum C."/>
            <person name="Ezra D."/>
            <person name="Gonzalez J."/>
            <person name="Henrissat B."/>
            <person name="Kuo A."/>
            <person name="Liang C."/>
            <person name="Lipzen A."/>
            <person name="Lutzoni F."/>
            <person name="Magnuson J."/>
            <person name="Mondo S."/>
            <person name="Nolan M."/>
            <person name="Ohm R."/>
            <person name="Pangilinan J."/>
            <person name="Park H.-J."/>
            <person name="Ramirez L."/>
            <person name="Alfaro M."/>
            <person name="Sun H."/>
            <person name="Tritt A."/>
            <person name="Yoshinaga Y."/>
            <person name="Zwiers L.-H."/>
            <person name="Turgeon B."/>
            <person name="Goodwin S."/>
            <person name="Spatafora J."/>
            <person name="Crous P."/>
            <person name="Grigoriev I."/>
        </authorList>
    </citation>
    <scope>NUCLEOTIDE SEQUENCE</scope>
    <source>
        <strain evidence="4">CBS 109.77</strain>
    </source>
</reference>
<feature type="repeat" description="ANK" evidence="3">
    <location>
        <begin position="54"/>
        <end position="86"/>
    </location>
</feature>
<evidence type="ECO:0000313" key="4">
    <source>
        <dbReference type="EMBL" id="KAF2796606.1"/>
    </source>
</evidence>
<dbReference type="AlphaFoldDB" id="A0A6A6XJA5"/>
<dbReference type="InterPro" id="IPR050776">
    <property type="entry name" value="Ank_Repeat/CDKN_Inhibitor"/>
</dbReference>
<evidence type="ECO:0000256" key="3">
    <source>
        <dbReference type="PROSITE-ProRule" id="PRU00023"/>
    </source>
</evidence>
<sequence>MVHLLVQEGADVNLAPWLGVTRTPLQRAAENGDFAIVEYLLEQGAIVDTVPALTGGTALQLASIQGFVGIATLLLEKGAGVNFPAAGSKHGRTAFEGAAKRGRVDMMSLLMKWGAES</sequence>
<dbReference type="OrthoDB" id="539213at2759"/>
<feature type="repeat" description="ANK" evidence="3">
    <location>
        <begin position="20"/>
        <end position="52"/>
    </location>
</feature>
<name>A0A6A6XJA5_9PLEO</name>
<dbReference type="InterPro" id="IPR036770">
    <property type="entry name" value="Ankyrin_rpt-contain_sf"/>
</dbReference>
<dbReference type="Pfam" id="PF12796">
    <property type="entry name" value="Ank_2"/>
    <property type="match status" value="1"/>
</dbReference>
<dbReference type="PANTHER" id="PTHR24201:SF16">
    <property type="entry name" value="ANKYRIN-1-LIKE-RELATED"/>
    <property type="match status" value="1"/>
</dbReference>
<dbReference type="EMBL" id="MU001827">
    <property type="protein sequence ID" value="KAF2796606.1"/>
    <property type="molecule type" value="Genomic_DNA"/>
</dbReference>
<dbReference type="PROSITE" id="PS50088">
    <property type="entry name" value="ANK_REPEAT"/>
    <property type="match status" value="3"/>
</dbReference>
<keyword evidence="5" id="KW-1185">Reference proteome</keyword>
<dbReference type="Proteomes" id="UP000799757">
    <property type="component" value="Unassembled WGS sequence"/>
</dbReference>